<evidence type="ECO:0000313" key="1">
    <source>
        <dbReference type="EMBL" id="GGR81329.1"/>
    </source>
</evidence>
<protein>
    <submittedName>
        <fullName evidence="1">Uncharacterized protein</fullName>
    </submittedName>
</protein>
<comment type="caution">
    <text evidence="1">The sequence shown here is derived from an EMBL/GenBank/DDBJ whole genome shotgun (WGS) entry which is preliminary data.</text>
</comment>
<dbReference type="AlphaFoldDB" id="A0A918FTX9"/>
<reference evidence="1" key="1">
    <citation type="journal article" date="2014" name="Int. J. Syst. Evol. Microbiol.">
        <title>Complete genome sequence of Corynebacterium casei LMG S-19264T (=DSM 44701T), isolated from a smear-ripened cheese.</title>
        <authorList>
            <consortium name="US DOE Joint Genome Institute (JGI-PGF)"/>
            <person name="Walter F."/>
            <person name="Albersmeier A."/>
            <person name="Kalinowski J."/>
            <person name="Ruckert C."/>
        </authorList>
    </citation>
    <scope>NUCLEOTIDE SEQUENCE</scope>
    <source>
        <strain evidence="1">JCM 4386</strain>
    </source>
</reference>
<name>A0A918FTX9_9ACTN</name>
<sequence length="164" mass="17574">MSTVPAIADLFPATITAGAPVAVEIGRDCDTAAMPELAARRILSLLGHINPHPVGAAVARGNEWVLILPPQSGRGMCWPWPVDHRDSGVLAVPPLSSGPTEDLHWARLGNNEGRVYSAPLPLYAVLPLLTALRPQPEARRFGLAPDHSLSTPTSREDLSCSIRW</sequence>
<reference evidence="1" key="2">
    <citation type="submission" date="2020-09" db="EMBL/GenBank/DDBJ databases">
        <authorList>
            <person name="Sun Q."/>
            <person name="Ohkuma M."/>
        </authorList>
    </citation>
    <scope>NUCLEOTIDE SEQUENCE</scope>
    <source>
        <strain evidence="1">JCM 4386</strain>
    </source>
</reference>
<dbReference type="EMBL" id="BMTL01000007">
    <property type="protein sequence ID" value="GGR81329.1"/>
    <property type="molecule type" value="Genomic_DNA"/>
</dbReference>
<dbReference type="Proteomes" id="UP000606194">
    <property type="component" value="Unassembled WGS sequence"/>
</dbReference>
<organism evidence="1 2">
    <name type="scientific">Streptomyces humidus</name>
    <dbReference type="NCBI Taxonomy" id="52259"/>
    <lineage>
        <taxon>Bacteria</taxon>
        <taxon>Bacillati</taxon>
        <taxon>Actinomycetota</taxon>
        <taxon>Actinomycetes</taxon>
        <taxon>Kitasatosporales</taxon>
        <taxon>Streptomycetaceae</taxon>
        <taxon>Streptomyces</taxon>
    </lineage>
</organism>
<gene>
    <name evidence="1" type="ORF">GCM10010269_20620</name>
</gene>
<keyword evidence="2" id="KW-1185">Reference proteome</keyword>
<evidence type="ECO:0000313" key="2">
    <source>
        <dbReference type="Proteomes" id="UP000606194"/>
    </source>
</evidence>
<proteinExistence type="predicted"/>
<dbReference type="RefSeq" id="WP_190148953.1">
    <property type="nucleotide sequence ID" value="NZ_BMTL01000007.1"/>
</dbReference>
<accession>A0A918FTX9</accession>